<evidence type="ECO:0008006" key="5">
    <source>
        <dbReference type="Google" id="ProtNLM"/>
    </source>
</evidence>
<dbReference type="GO" id="GO:0005975">
    <property type="term" value="P:carbohydrate metabolic process"/>
    <property type="evidence" value="ECO:0007669"/>
    <property type="project" value="InterPro"/>
</dbReference>
<dbReference type="AlphaFoldDB" id="A0A2H0UIF2"/>
<dbReference type="Pfam" id="PF00834">
    <property type="entry name" value="Ribul_P_3_epim"/>
    <property type="match status" value="1"/>
</dbReference>
<dbReference type="SUPFAM" id="SSF51366">
    <property type="entry name" value="Ribulose-phoshate binding barrel"/>
    <property type="match status" value="1"/>
</dbReference>
<organism evidence="3 4">
    <name type="scientific">Candidatus Kaiserbacteria bacterium CG10_big_fil_rev_8_21_14_0_10_44_10</name>
    <dbReference type="NCBI Taxonomy" id="1974606"/>
    <lineage>
        <taxon>Bacteria</taxon>
        <taxon>Candidatus Kaiseribacteriota</taxon>
    </lineage>
</organism>
<dbReference type="InterPro" id="IPR000056">
    <property type="entry name" value="Ribul_P_3_epim-like"/>
</dbReference>
<dbReference type="PANTHER" id="PTHR11749">
    <property type="entry name" value="RIBULOSE-5-PHOSPHATE-3-EPIMERASE"/>
    <property type="match status" value="1"/>
</dbReference>
<evidence type="ECO:0000313" key="3">
    <source>
        <dbReference type="EMBL" id="PIR86179.1"/>
    </source>
</evidence>
<keyword evidence="1" id="KW-0479">Metal-binding</keyword>
<dbReference type="GO" id="GO:0046872">
    <property type="term" value="F:metal ion binding"/>
    <property type="evidence" value="ECO:0007669"/>
    <property type="project" value="UniProtKB-KW"/>
</dbReference>
<accession>A0A2H0UIF2</accession>
<proteinExistence type="predicted"/>
<keyword evidence="2" id="KW-0413">Isomerase</keyword>
<name>A0A2H0UIF2_9BACT</name>
<dbReference type="EMBL" id="PFBG01000004">
    <property type="protein sequence ID" value="PIR86179.1"/>
    <property type="molecule type" value="Genomic_DNA"/>
</dbReference>
<dbReference type="GO" id="GO:0016857">
    <property type="term" value="F:racemase and epimerase activity, acting on carbohydrates and derivatives"/>
    <property type="evidence" value="ECO:0007669"/>
    <property type="project" value="InterPro"/>
</dbReference>
<evidence type="ECO:0000313" key="4">
    <source>
        <dbReference type="Proteomes" id="UP000229612"/>
    </source>
</evidence>
<sequence length="215" mass="23776">MIIPAIIPKSLDDLKEKLELLAFANDVQIDVVDGIFVKDTSWPYEPHGNPEEAKTFLGEKEFEVDLMVEDSVIAGQVWQSAGAKRLIFHLESFSERSDILSLKSRFSCEIGLSLNNSTSLEELYPYVDSIDFVQLMGIDIIGSQGQPFDVRVLERIATLRALYPKLTLSIDGAVSEENISVLKAAGVDRFAVGSNILKAGDPKAQYEKLLKIVSV</sequence>
<dbReference type="InterPro" id="IPR013785">
    <property type="entry name" value="Aldolase_TIM"/>
</dbReference>
<protein>
    <recommendedName>
        <fullName evidence="5">Ribulose-phosphate 3-epimerase</fullName>
    </recommendedName>
</protein>
<evidence type="ECO:0000256" key="2">
    <source>
        <dbReference type="ARBA" id="ARBA00023235"/>
    </source>
</evidence>
<dbReference type="Gene3D" id="3.20.20.70">
    <property type="entry name" value="Aldolase class I"/>
    <property type="match status" value="1"/>
</dbReference>
<dbReference type="Proteomes" id="UP000229612">
    <property type="component" value="Unassembled WGS sequence"/>
</dbReference>
<reference evidence="4" key="1">
    <citation type="submission" date="2017-09" db="EMBL/GenBank/DDBJ databases">
        <title>Depth-based differentiation of microbial function through sediment-hosted aquifers and enrichment of novel symbionts in the deep terrestrial subsurface.</title>
        <authorList>
            <person name="Probst A.J."/>
            <person name="Ladd B."/>
            <person name="Jarett J.K."/>
            <person name="Geller-Mcgrath D.E."/>
            <person name="Sieber C.M.K."/>
            <person name="Emerson J.B."/>
            <person name="Anantharaman K."/>
            <person name="Thomas B.C."/>
            <person name="Malmstrom R."/>
            <person name="Stieglmeier M."/>
            <person name="Klingl A."/>
            <person name="Woyke T."/>
            <person name="Ryan C.M."/>
            <person name="Banfield J.F."/>
        </authorList>
    </citation>
    <scope>NUCLEOTIDE SEQUENCE [LARGE SCALE GENOMIC DNA]</scope>
</reference>
<evidence type="ECO:0000256" key="1">
    <source>
        <dbReference type="ARBA" id="ARBA00022723"/>
    </source>
</evidence>
<comment type="caution">
    <text evidence="3">The sequence shown here is derived from an EMBL/GenBank/DDBJ whole genome shotgun (WGS) entry which is preliminary data.</text>
</comment>
<dbReference type="InterPro" id="IPR011060">
    <property type="entry name" value="RibuloseP-bd_barrel"/>
</dbReference>
<gene>
    <name evidence="3" type="ORF">COU14_00340</name>
</gene>